<dbReference type="GO" id="GO:0031145">
    <property type="term" value="P:anaphase-promoting complex-dependent catabolic process"/>
    <property type="evidence" value="ECO:0007669"/>
    <property type="project" value="TreeGrafter"/>
</dbReference>
<evidence type="ECO:0000256" key="1">
    <source>
        <dbReference type="ARBA" id="ARBA00010547"/>
    </source>
</evidence>
<dbReference type="GO" id="GO:0007091">
    <property type="term" value="P:metaphase/anaphase transition of mitotic cell cycle"/>
    <property type="evidence" value="ECO:0007669"/>
    <property type="project" value="TreeGrafter"/>
</dbReference>
<proteinExistence type="inferred from homology"/>
<dbReference type="GO" id="GO:0070979">
    <property type="term" value="P:protein K11-linked ubiquitination"/>
    <property type="evidence" value="ECO:0007669"/>
    <property type="project" value="TreeGrafter"/>
</dbReference>
<keyword evidence="5" id="KW-0131">Cell cycle</keyword>
<dbReference type="InterPro" id="IPR048971">
    <property type="entry name" value="Apc1_3rd"/>
</dbReference>
<organism evidence="8 9">
    <name type="scientific">Rotaria magnacalcarata</name>
    <dbReference type="NCBI Taxonomy" id="392030"/>
    <lineage>
        <taxon>Eukaryota</taxon>
        <taxon>Metazoa</taxon>
        <taxon>Spiralia</taxon>
        <taxon>Gnathifera</taxon>
        <taxon>Rotifera</taxon>
        <taxon>Eurotatoria</taxon>
        <taxon>Bdelloidea</taxon>
        <taxon>Philodinida</taxon>
        <taxon>Philodinidae</taxon>
        <taxon>Rotaria</taxon>
    </lineage>
</organism>
<feature type="domain" description="Anaphase-promoting complex subunit 1 middle" evidence="6">
    <location>
        <begin position="716"/>
        <end position="956"/>
    </location>
</feature>
<dbReference type="GO" id="GO:0005680">
    <property type="term" value="C:anaphase-promoting complex"/>
    <property type="evidence" value="ECO:0007669"/>
    <property type="project" value="InterPro"/>
</dbReference>
<sequence>MQPAATISVSKVAPFKPNGANYIDEDTTINSEQELWSISATSNRQGDEEIYARGSHIIWTYPLQDIQCPSYMEFTTDTMPKKDRHQATNMTLPTMNESQLGQGNHHQTLNTNTLLNQQNMSLAQISMLNNTLSRRSSILTTTILGGPPGSAVSNSSPNPGHLLTNPRRLASMAVISRSPLSDSINRGTSRLPSAQLFSSTTTATPFSCSTLTLGNGGGTTHLSHFPTTALIDRMGTNGSFMATLNADCAAHSNSIPDPLCPEYCVEFIWSDTTYNSLAKDPEQCATKFFGVRDLSDHRWVAFLMPHVRQLRLVLLEKTTLGTVHTGVNKVEIINARDAVFVASLKFLVVLDLSRSILLYSGASKIAKVLLHEETGPLSSHSFLRYTPYQRVRTSSRPTSFHRTPLPLKFPSSPVPQSLTPTPNPQTFFCDESLNDLNPTAISNIQTPGGPGNFLSTTRYESLDDVRGRLFNLKLHNNRYYTVELPNICHTPLCLSALKAVCSCVPREVFNQFMAIFYSSNIDPIHEHSPTEWYTFVKTLLSLIGYDLRKCSYIKRLESKSASPTPPQTVKKTKIDVSDIDEDWPFMLNEIRRIEPNLFKLFRKDDVTLQLLDKTPDLSHDEHDDGLSNIPIIPTNVDCLSDDENDENAAREWPHNISSTSSTSLLIEQGDTSTGSVEHPSPAIISNIFPQQRHKAVSSTPTLTHIDGNDKQKQQRTNRYTTINSNDPLYTHAGQILCALHVIYEDLTLNHTKDCTQLLELLYLLACDFDLHEYRHYYLAENWRVSKRVRKTHQLSPMASNMFMPRLFDQTPPSYLKWARLFLSKSDNGSQLSPFPYIASVTNRIVLCTKLLATYLYPGMSNVHLNYLCNIAANSNDGTSPSPMLFTSMMANKNDMSSRQQQIIDAFLNDDLTSIEFDSLPLCVHAVLYEAISHVALHPKFDLPRKTYEFIGRQELSYHDPKLFDKNFHPGLISLRSLELIRVYGKDYHNDKTRLVESEVLKLRFPEDLRVQTIVECLQSGALTLGTVYASPHDAFIIPELNLKGRVPSSTVIVNMTHIEVPQNITHWPLFHNGVAASLAINRHACDMGDNWIRSQILKNNDITNEQAGFLYGLGLIGHFKNLPKSLIYSLLQKANELTMMASLLGICVSNYKSMSLTLTSLLTIYIKSMLPQTLFEWEVPFGVQICGIMGLGLLYAGSGDRYISDILLAEIGKLPVSTGEKEMVILEREAYAFTSGIALGTVLFKKGLNSINSKEDFFTSALLSYIIGKERVYAFGSLRTHIQVHEYGSMNANITATGAMIAIGLTYFNTKNKDIAEWFTPNDIMRLIELVRPDLLLLRTVVYNLISWESITNTSEWIEKQIPTDLSKNAFHVKISVNTFDSESITQAYCYLVSGVCFSLALKYAGTWNEETANIIRGYFKRFQVYIDRPADYVESDPDSYAPDTMTLEFVLSTLVLSLAMVMAGSGDLPLLNLLRALQTRVGPDRAHVTYGSHVSVSMSLGLLLLGGGRYGLRNDDDAIPILLAAFYPHFPMSSNDNRFHLQIFRHLYVMVCESRLMITKDVTNQQVCSLNGRLWVNENNQVQVKNFRTPCFLPNFISIQKLEINDSNYWPIIYENDEQIQRLKQMLSRDGLFYVQKSSILSSLTLKKTSSSLVQLLSSNESSLRTWFHALQLYSGIQRIINEPINNRHVKEMHALISFYEKYTSIKKLPTSTDTDDVILRTQFTNILFKNISKMKVDLLVALKNPYDSRRFGLLLPIREWLPGLNEENLLSLLDTTSPAKLIRYAVNLGLNCELALYLLTGTA</sequence>
<evidence type="ECO:0000313" key="8">
    <source>
        <dbReference type="EMBL" id="CAF3861652.1"/>
    </source>
</evidence>
<reference evidence="8" key="1">
    <citation type="submission" date="2021-02" db="EMBL/GenBank/DDBJ databases">
        <authorList>
            <person name="Nowell W R."/>
        </authorList>
    </citation>
    <scope>NUCLEOTIDE SEQUENCE</scope>
</reference>
<dbReference type="PANTHER" id="PTHR12827:SF3">
    <property type="entry name" value="ANAPHASE-PROMOTING COMPLEX SUBUNIT 1"/>
    <property type="match status" value="1"/>
</dbReference>
<gene>
    <name evidence="8" type="ORF">BYL167_LOCUS6419</name>
</gene>
<dbReference type="InterPro" id="IPR024990">
    <property type="entry name" value="Apc1"/>
</dbReference>
<dbReference type="EMBL" id="CAJOBH010001562">
    <property type="protein sequence ID" value="CAF3861652.1"/>
    <property type="molecule type" value="Genomic_DNA"/>
</dbReference>
<feature type="domain" description="Anaphase-promoting complex subunit 1 beta-sandwich" evidence="7">
    <location>
        <begin position="1556"/>
        <end position="1638"/>
    </location>
</feature>
<evidence type="ECO:0000256" key="4">
    <source>
        <dbReference type="ARBA" id="ARBA00022776"/>
    </source>
</evidence>
<dbReference type="Pfam" id="PF21282">
    <property type="entry name" value="APC1_3rd"/>
    <property type="match status" value="1"/>
</dbReference>
<evidence type="ECO:0000256" key="3">
    <source>
        <dbReference type="ARBA" id="ARBA00022737"/>
    </source>
</evidence>
<comment type="caution">
    <text evidence="8">The sequence shown here is derived from an EMBL/GenBank/DDBJ whole genome shotgun (WGS) entry which is preliminary data.</text>
</comment>
<dbReference type="PANTHER" id="PTHR12827">
    <property type="entry name" value="MEIOTIC CHECKPOINT REGULATOR TSG24 FAMILY MEMBER"/>
    <property type="match status" value="1"/>
</dbReference>
<evidence type="ECO:0000256" key="2">
    <source>
        <dbReference type="ARBA" id="ARBA00022618"/>
    </source>
</evidence>
<dbReference type="Proteomes" id="UP000681967">
    <property type="component" value="Unassembled WGS sequence"/>
</dbReference>
<protein>
    <recommendedName>
        <fullName evidence="10">Anaphase-promoting complex subunit 1</fullName>
    </recommendedName>
</protein>
<accession>A0A8S2KN37</accession>
<keyword evidence="3" id="KW-0677">Repeat</keyword>
<evidence type="ECO:0000313" key="9">
    <source>
        <dbReference type="Proteomes" id="UP000681967"/>
    </source>
</evidence>
<name>A0A8S2KN37_9BILA</name>
<dbReference type="Gene3D" id="1.25.10.10">
    <property type="entry name" value="Leucine-rich Repeat Variant"/>
    <property type="match status" value="2"/>
</dbReference>
<dbReference type="GO" id="GO:0060090">
    <property type="term" value="F:molecular adaptor activity"/>
    <property type="evidence" value="ECO:0007669"/>
    <property type="project" value="TreeGrafter"/>
</dbReference>
<evidence type="ECO:0000256" key="5">
    <source>
        <dbReference type="ARBA" id="ARBA00023306"/>
    </source>
</evidence>
<comment type="similarity">
    <text evidence="1">Belongs to the APC1 family.</text>
</comment>
<dbReference type="Pfam" id="PF20518">
    <property type="entry name" value="Apc1_MidN"/>
    <property type="match status" value="1"/>
</dbReference>
<dbReference type="InterPro" id="IPR046794">
    <property type="entry name" value="Apc1_MidN"/>
</dbReference>
<evidence type="ECO:0008006" key="10">
    <source>
        <dbReference type="Google" id="ProtNLM"/>
    </source>
</evidence>
<keyword evidence="2" id="KW-0132">Cell division</keyword>
<evidence type="ECO:0000259" key="7">
    <source>
        <dbReference type="Pfam" id="PF21282"/>
    </source>
</evidence>
<dbReference type="GO" id="GO:0051301">
    <property type="term" value="P:cell division"/>
    <property type="evidence" value="ECO:0007669"/>
    <property type="project" value="UniProtKB-KW"/>
</dbReference>
<dbReference type="InterPro" id="IPR011989">
    <property type="entry name" value="ARM-like"/>
</dbReference>
<evidence type="ECO:0000259" key="6">
    <source>
        <dbReference type="Pfam" id="PF20518"/>
    </source>
</evidence>
<keyword evidence="4" id="KW-0498">Mitosis</keyword>